<protein>
    <submittedName>
        <fullName evidence="2">Uncharacterized protein</fullName>
    </submittedName>
</protein>
<dbReference type="Proteomes" id="UP000515908">
    <property type="component" value="Chromosome 24"/>
</dbReference>
<dbReference type="VEuPathDB" id="TriTrypDB:ADEAN_000957700"/>
<proteinExistence type="predicted"/>
<dbReference type="AlphaFoldDB" id="S9VCX9"/>
<feature type="coiled-coil region" evidence="1">
    <location>
        <begin position="26"/>
        <end position="67"/>
    </location>
</feature>
<keyword evidence="3" id="KW-1185">Reference proteome</keyword>
<dbReference type="OrthoDB" id="272536at2759"/>
<reference evidence="2 3" key="1">
    <citation type="submission" date="2020-08" db="EMBL/GenBank/DDBJ databases">
        <authorList>
            <person name="Newling K."/>
            <person name="Davey J."/>
            <person name="Forrester S."/>
        </authorList>
    </citation>
    <scope>NUCLEOTIDE SEQUENCE [LARGE SCALE GENOMIC DNA]</scope>
    <source>
        <strain evidence="3">Crithidia deanei Carvalho (ATCC PRA-265)</strain>
    </source>
</reference>
<keyword evidence="1" id="KW-0175">Coiled coil</keyword>
<organism evidence="2 3">
    <name type="scientific">Angomonas deanei</name>
    <dbReference type="NCBI Taxonomy" id="59799"/>
    <lineage>
        <taxon>Eukaryota</taxon>
        <taxon>Discoba</taxon>
        <taxon>Euglenozoa</taxon>
        <taxon>Kinetoplastea</taxon>
        <taxon>Metakinetoplastina</taxon>
        <taxon>Trypanosomatida</taxon>
        <taxon>Trypanosomatidae</taxon>
        <taxon>Strigomonadinae</taxon>
        <taxon>Angomonas</taxon>
    </lineage>
</organism>
<dbReference type="EMBL" id="LR877168">
    <property type="protein sequence ID" value="CAD2222038.1"/>
    <property type="molecule type" value="Genomic_DNA"/>
</dbReference>
<evidence type="ECO:0000256" key="1">
    <source>
        <dbReference type="SAM" id="Coils"/>
    </source>
</evidence>
<name>S9VCX9_9TRYP</name>
<evidence type="ECO:0000313" key="3">
    <source>
        <dbReference type="Proteomes" id="UP000515908"/>
    </source>
</evidence>
<gene>
    <name evidence="2" type="ORF">ADEAN_000957700</name>
</gene>
<accession>S9VCX9</accession>
<evidence type="ECO:0000313" key="2">
    <source>
        <dbReference type="EMBL" id="CAD2222038.1"/>
    </source>
</evidence>
<sequence length="354" mass="40438">MSFRQLSAFGGVVVLTGAGAIWGSRWKNLEVRRAELNKEYANCLEEMRALKEDRLRMQNELKDRQVKNEKMHETVETMWADRMSRYSEVLLDAHSYLAAFPEALGALKGLTNHYRYMGEEMRKFINFDVACSKVHNLSLLLHKADVDGLPGVQQVIRDMFPSEEIIDAACTSVEDIASVKYPRTVAEASVTFAFCMEELERAIETVTRENEARLAEPETKKGMSSEWTKVLNVLKLDSLSKGQRELVAKRAALKKLMTHDLRQLKTEEDVLSAVQYIVQMVEKQNSVLSQRVNDKKNELMLLYFKHPDVKNALSQLELWSNSSTAFLKEQQARDVLHSYATLLSETLVSIQTVQ</sequence>